<keyword evidence="11 15" id="KW-0234">DNA repair</keyword>
<keyword evidence="5 15" id="KW-0378">Hydrolase</keyword>
<evidence type="ECO:0000256" key="1">
    <source>
        <dbReference type="ARBA" id="ARBA00022722"/>
    </source>
</evidence>
<evidence type="ECO:0000313" key="20">
    <source>
        <dbReference type="Proteomes" id="UP001595710"/>
    </source>
</evidence>
<dbReference type="EC" id="5.6.2.4" evidence="15"/>
<dbReference type="InterPro" id="IPR014017">
    <property type="entry name" value="DNA_helicase_UvrD-like_C"/>
</dbReference>
<reference evidence="20" key="1">
    <citation type="journal article" date="2019" name="Int. J. Syst. Evol. Microbiol.">
        <title>The Global Catalogue of Microorganisms (GCM) 10K type strain sequencing project: providing services to taxonomists for standard genome sequencing and annotation.</title>
        <authorList>
            <consortium name="The Broad Institute Genomics Platform"/>
            <consortium name="The Broad Institute Genome Sequencing Center for Infectious Disease"/>
            <person name="Wu L."/>
            <person name="Ma J."/>
        </authorList>
    </citation>
    <scope>NUCLEOTIDE SEQUENCE [LARGE SCALE GENOMIC DNA]</scope>
    <source>
        <strain evidence="20">CECT 8288</strain>
    </source>
</reference>
<keyword evidence="9 15" id="KW-0460">Magnesium</keyword>
<proteinExistence type="inferred from homology"/>
<dbReference type="PANTHER" id="PTHR11070">
    <property type="entry name" value="UVRD / RECB / PCRA DNA HELICASE FAMILY MEMBER"/>
    <property type="match status" value="1"/>
</dbReference>
<dbReference type="HAMAP" id="MF_01485">
    <property type="entry name" value="RecB"/>
    <property type="match status" value="1"/>
</dbReference>
<comment type="cofactor">
    <cofactor evidence="15">
        <name>Mg(2+)</name>
        <dbReference type="ChEBI" id="CHEBI:18420"/>
    </cofactor>
    <text evidence="15">Binds 1 Mg(2+) ion per subunit.</text>
</comment>
<dbReference type="Gene3D" id="3.90.320.10">
    <property type="match status" value="1"/>
</dbReference>
<evidence type="ECO:0000256" key="3">
    <source>
        <dbReference type="ARBA" id="ARBA00022741"/>
    </source>
</evidence>
<dbReference type="GO" id="GO:0008854">
    <property type="term" value="F:exodeoxyribonuclease V activity"/>
    <property type="evidence" value="ECO:0007669"/>
    <property type="project" value="UniProtKB-EC"/>
</dbReference>
<dbReference type="InterPro" id="IPR011335">
    <property type="entry name" value="Restrct_endonuc-II-like"/>
</dbReference>
<evidence type="ECO:0000256" key="16">
    <source>
        <dbReference type="PROSITE-ProRule" id="PRU00560"/>
    </source>
</evidence>
<feature type="domain" description="UvrD-like helicase C-terminal" evidence="18">
    <location>
        <begin position="450"/>
        <end position="704"/>
    </location>
</feature>
<evidence type="ECO:0000256" key="4">
    <source>
        <dbReference type="ARBA" id="ARBA00022763"/>
    </source>
</evidence>
<dbReference type="EMBL" id="JBHRYN010000010">
    <property type="protein sequence ID" value="MFC3701570.1"/>
    <property type="molecule type" value="Genomic_DNA"/>
</dbReference>
<dbReference type="InterPro" id="IPR038726">
    <property type="entry name" value="PDDEXK_AddAB-type"/>
</dbReference>
<dbReference type="InterPro" id="IPR014016">
    <property type="entry name" value="UvrD-like_ATP-bd"/>
</dbReference>
<dbReference type="Pfam" id="PF12705">
    <property type="entry name" value="PDDEXK_1"/>
    <property type="match status" value="1"/>
</dbReference>
<dbReference type="Gene3D" id="1.10.3170.10">
    <property type="entry name" value="Recbcd, chain B, domain 2"/>
    <property type="match status" value="1"/>
</dbReference>
<dbReference type="InterPro" id="IPR027417">
    <property type="entry name" value="P-loop_NTPase"/>
</dbReference>
<dbReference type="RefSeq" id="WP_290280740.1">
    <property type="nucleotide sequence ID" value="NZ_JAUFQI010000001.1"/>
</dbReference>
<feature type="active site" description="For nuclease activity" evidence="15">
    <location>
        <position position="1025"/>
    </location>
</feature>
<evidence type="ECO:0000256" key="15">
    <source>
        <dbReference type="HAMAP-Rule" id="MF_01485"/>
    </source>
</evidence>
<keyword evidence="2 15" id="KW-0479">Metal-binding</keyword>
<evidence type="ECO:0000256" key="5">
    <source>
        <dbReference type="ARBA" id="ARBA00022801"/>
    </source>
</evidence>
<comment type="catalytic activity">
    <reaction evidence="15">
        <text>Exonucleolytic cleavage (in the presence of ATP) in either 5'- to 3'- or 3'- to 5'-direction to yield 5'-phosphooligonucleotides.</text>
        <dbReference type="EC" id="3.1.11.5"/>
    </reaction>
</comment>
<keyword evidence="4 15" id="KW-0227">DNA damage</keyword>
<dbReference type="PROSITE" id="PS51198">
    <property type="entry name" value="UVRD_HELICASE_ATP_BIND"/>
    <property type="match status" value="1"/>
</dbReference>
<comment type="domain">
    <text evidence="15">The N-terminal DNA-binding domain is a ssDNA-dependent ATPase and has ATP-dependent 3'-5' helicase function. This domain interacts with RecC.</text>
</comment>
<comment type="miscellaneous">
    <text evidence="15">In the RecBCD complex, RecB has a slow 3'-5' helicase, an exonuclease activity and loads RecA onto ssDNA, RecD has a fast 5'-3' helicase activity, while RecC stimulates the ATPase and processivity of the RecB helicase and contributes to recognition of the Chi site.</text>
</comment>
<evidence type="ECO:0000256" key="2">
    <source>
        <dbReference type="ARBA" id="ARBA00022723"/>
    </source>
</evidence>
<feature type="domain" description="UvrD-like helicase ATP-binding" evidence="17">
    <location>
        <begin position="1"/>
        <end position="417"/>
    </location>
</feature>
<dbReference type="InterPro" id="IPR004586">
    <property type="entry name" value="RecB"/>
</dbReference>
<comment type="domain">
    <text evidence="15">The C-terminal domain has nuclease activity and interacts with RecD. It interacts with RecA, facilitating its loading onto ssDNA.</text>
</comment>
<dbReference type="InterPro" id="IPR011604">
    <property type="entry name" value="PDDEXK-like_dom_sf"/>
</dbReference>
<dbReference type="Gene3D" id="1.10.486.10">
    <property type="entry name" value="PCRA, domain 4"/>
    <property type="match status" value="1"/>
</dbReference>
<evidence type="ECO:0000256" key="12">
    <source>
        <dbReference type="ARBA" id="ARBA00023235"/>
    </source>
</evidence>
<feature type="binding site" evidence="16">
    <location>
        <begin position="19"/>
        <end position="26"/>
    </location>
    <ligand>
        <name>ATP</name>
        <dbReference type="ChEBI" id="CHEBI:30616"/>
    </ligand>
</feature>
<keyword evidence="7 15" id="KW-0269">Exonuclease</keyword>
<dbReference type="InterPro" id="IPR000212">
    <property type="entry name" value="DNA_helicase_UvrD/REP"/>
</dbReference>
<evidence type="ECO:0000259" key="18">
    <source>
        <dbReference type="PROSITE" id="PS51217"/>
    </source>
</evidence>
<protein>
    <recommendedName>
        <fullName evidence="15">RecBCD enzyme subunit RecB</fullName>
        <ecNumber evidence="15">3.1.11.5</ecNumber>
        <ecNumber evidence="15">5.6.2.4</ecNumber>
    </recommendedName>
    <alternativeName>
        <fullName evidence="15">DNA 3'-5' helicase subunit RecB</fullName>
    </alternativeName>
    <alternativeName>
        <fullName evidence="15">Exonuclease V subunit RecB</fullName>
        <shortName evidence="15">ExoV subunit RecB</shortName>
    </alternativeName>
    <alternativeName>
        <fullName evidence="15">Helicase/nuclease RecBCD subunit RecB</fullName>
    </alternativeName>
</protein>
<dbReference type="Pfam" id="PF00580">
    <property type="entry name" value="UvrD-helicase"/>
    <property type="match status" value="1"/>
</dbReference>
<dbReference type="PROSITE" id="PS51217">
    <property type="entry name" value="UVRD_HELICASE_CTER"/>
    <property type="match status" value="1"/>
</dbReference>
<evidence type="ECO:0000256" key="13">
    <source>
        <dbReference type="ARBA" id="ARBA00034617"/>
    </source>
</evidence>
<evidence type="ECO:0000256" key="10">
    <source>
        <dbReference type="ARBA" id="ARBA00023125"/>
    </source>
</evidence>
<feature type="binding site" evidence="15">
    <location>
        <position position="903"/>
    </location>
    <ligand>
        <name>Mg(2+)</name>
        <dbReference type="ChEBI" id="CHEBI:18420"/>
    </ligand>
</feature>
<evidence type="ECO:0000256" key="11">
    <source>
        <dbReference type="ARBA" id="ARBA00023204"/>
    </source>
</evidence>
<keyword evidence="8 15" id="KW-0067">ATP-binding</keyword>
<comment type="catalytic activity">
    <reaction evidence="14 15">
        <text>ATP + H2O = ADP + phosphate + H(+)</text>
        <dbReference type="Rhea" id="RHEA:13065"/>
        <dbReference type="ChEBI" id="CHEBI:15377"/>
        <dbReference type="ChEBI" id="CHEBI:15378"/>
        <dbReference type="ChEBI" id="CHEBI:30616"/>
        <dbReference type="ChEBI" id="CHEBI:43474"/>
        <dbReference type="ChEBI" id="CHEBI:456216"/>
        <dbReference type="EC" id="5.6.2.4"/>
    </reaction>
</comment>
<name>A0ABV7WSZ6_9GAMM</name>
<dbReference type="PANTHER" id="PTHR11070:SF23">
    <property type="entry name" value="RECBCD ENZYME SUBUNIT RECB"/>
    <property type="match status" value="1"/>
</dbReference>
<feature type="binding site" evidence="15">
    <location>
        <position position="1012"/>
    </location>
    <ligand>
        <name>Mg(2+)</name>
        <dbReference type="ChEBI" id="CHEBI:18420"/>
    </ligand>
</feature>
<dbReference type="CDD" id="cd22352">
    <property type="entry name" value="RecB_C-like"/>
    <property type="match status" value="1"/>
</dbReference>
<sequence length="1126" mass="128375">MQTLDSTCIPLQGSHLIEASAGTGKTHNILRIYLRLLIEKDLNVDQILVMTFTKAATAELRNRLNHFLRLTHSTWTTSDDKDIRALSAKVSEHQAKLKLETAILQLDEAAIYTIHGFCKRALTQHAFFSGISFNANMEADSSELTIAATQDFYREFQADTRFETLYEQWPTPESFIKYWQNAINATDQIPKPNRVELKPLLDAFKKAWPEEQQAFETLNITKSTAKAETKTQNLEDFTQLNAIAEQALDPAQAHFAKDTFLRCFKAKKKLAALPHSLALVTALQTNEKVEQLLIALSGVDYIKDHINKNKVRLDQLDFNDLIIQLKQGLLGENGEALSLALKEQFPAALIDEFQDTDPDQYTLLQQIYKNSPDAFICMIGDPKQAIYGFRGGDVFAYLQAGKQVDHRWTMNTNYRSSPSVIAGCNQIFLSDIPEMPDQTFGFGIEYREVRAPEGKALPEASDSASRSPVQWVNIEPSNNKSVPKDFQKVIADWCVNEIVNLIQGTHIANKNVLPGDIALLVRGYSEAELLQQKLQAAGLTSVYLSARTNVLHTAESTALFHLLSGIWQFENDRLFIRALASHWIALSTKELDNIQHNEHQWALWQLKFEQWREDWQHRGLMSMLLSILQSHFKASNSNTDRQLTNMIHLAELLQKESSQYKTPDALLHWFKQARDQESAAFEQQLRLESDDNLIKIVTMHGSKGLEYPIVFIPFASYFGKRNTPPALSRLHDRNSLKTILTANPSDNEKVLAQEEEQAEQIRLFYVAATRAINRLYICTAPFKSFTDSPIAHTLRCAEFNPEEIKQKACLEPHSSMLTIRESEIETANINEIDQPPIVTASEFFGRIERDWWLSSFSALTRHVNHSGHSTPDRDDLEKIETRPEDLPLRFRLTKGAEAGNLLHDAFEHADFVNPNIEALYIQAKERYSSLADTFSQDEFERWFREMLQTPLTQGGSLAELPKNKTLRESEFYFPMHGAPVQQLANIVSACRGYPVTLPDRHKLKGMMHGFIDLIFEHQGKFYVADYKSTHLGDALTDYSHDAMKENVQNAFYDVQYLLYSLALHRYLALRLPNYNFEQHFGGVYYLYLRGMSPQGNTGVYFDPLSFATLKQLDDVFEQKNHEGAAS</sequence>
<dbReference type="EC" id="3.1.11.5" evidence="15"/>
<dbReference type="Pfam" id="PF13361">
    <property type="entry name" value="UvrD_C"/>
    <property type="match status" value="1"/>
</dbReference>
<dbReference type="Proteomes" id="UP001595710">
    <property type="component" value="Unassembled WGS sequence"/>
</dbReference>
<evidence type="ECO:0000256" key="6">
    <source>
        <dbReference type="ARBA" id="ARBA00022806"/>
    </source>
</evidence>
<keyword evidence="1 15" id="KW-0540">Nuclease</keyword>
<comment type="function">
    <text evidence="15">A helicase/nuclease that prepares dsDNA breaks (DSB) for recombinational DNA repair. Binds to DSBs and unwinds DNA via a highly rapid and processive ATP-dependent bidirectional helicase activity. Unwinds dsDNA until it encounters a Chi (crossover hotspot instigator) sequence from the 3' direction. Cuts ssDNA a few nucleotides 3' to the Chi site. The properties and activities of the enzyme are changed at Chi. The Chi-altered holoenzyme produces a long 3'-ssDNA overhang and facilitates RecA-binding to the ssDNA for homologous DNA recombination and repair. Holoenzyme degrades any linearized DNA that is unable to undergo homologous recombination. In the holoenzyme this subunit contributes ATPase, 3'-5' helicase, exonuclease activity and loads RecA onto ssDNA.</text>
</comment>
<evidence type="ECO:0000256" key="9">
    <source>
        <dbReference type="ARBA" id="ARBA00022842"/>
    </source>
</evidence>
<feature type="region of interest" description="Nuclease activity, interacts with RecD and RecA" evidence="15">
    <location>
        <begin position="850"/>
        <end position="1126"/>
    </location>
</feature>
<dbReference type="NCBIfam" id="TIGR00609">
    <property type="entry name" value="recB"/>
    <property type="match status" value="1"/>
</dbReference>
<dbReference type="SUPFAM" id="SSF52540">
    <property type="entry name" value="P-loop containing nucleoside triphosphate hydrolases"/>
    <property type="match status" value="1"/>
</dbReference>
<keyword evidence="20" id="KW-1185">Reference proteome</keyword>
<keyword evidence="10 15" id="KW-0238">DNA-binding</keyword>
<comment type="catalytic activity">
    <reaction evidence="13 15">
        <text>Couples ATP hydrolysis with the unwinding of duplex DNA by translocating in the 3'-5' direction.</text>
        <dbReference type="EC" id="5.6.2.4"/>
    </reaction>
</comment>
<evidence type="ECO:0000313" key="19">
    <source>
        <dbReference type="EMBL" id="MFC3701570.1"/>
    </source>
</evidence>
<feature type="region of interest" description="DNA-binding and helicase activity, interacts with RecC" evidence="15">
    <location>
        <begin position="1"/>
        <end position="821"/>
    </location>
</feature>
<accession>A0ABV7WSZ6</accession>
<comment type="subunit">
    <text evidence="15">Heterotrimer of RecB, RecC and RecD. All subunits contribute to DNA-binding. Interacts with RecA.</text>
</comment>
<evidence type="ECO:0000259" key="17">
    <source>
        <dbReference type="PROSITE" id="PS51198"/>
    </source>
</evidence>
<organism evidence="19 20">
    <name type="scientific">Reinekea marina</name>
    <dbReference type="NCBI Taxonomy" id="1310421"/>
    <lineage>
        <taxon>Bacteria</taxon>
        <taxon>Pseudomonadati</taxon>
        <taxon>Pseudomonadota</taxon>
        <taxon>Gammaproteobacteria</taxon>
        <taxon>Oceanospirillales</taxon>
        <taxon>Saccharospirillaceae</taxon>
        <taxon>Reinekea</taxon>
    </lineage>
</organism>
<dbReference type="Gene3D" id="3.40.50.300">
    <property type="entry name" value="P-loop containing nucleotide triphosphate hydrolases"/>
    <property type="match status" value="2"/>
</dbReference>
<dbReference type="SUPFAM" id="SSF52980">
    <property type="entry name" value="Restriction endonuclease-like"/>
    <property type="match status" value="1"/>
</dbReference>
<gene>
    <name evidence="15 19" type="primary">recB</name>
    <name evidence="19" type="ORF">ACFOND_07980</name>
</gene>
<evidence type="ECO:0000256" key="8">
    <source>
        <dbReference type="ARBA" id="ARBA00022840"/>
    </source>
</evidence>
<comment type="caution">
    <text evidence="19">The sequence shown here is derived from an EMBL/GenBank/DDBJ whole genome shotgun (WGS) entry which is preliminary data.</text>
</comment>
<evidence type="ECO:0000256" key="14">
    <source>
        <dbReference type="ARBA" id="ARBA00048988"/>
    </source>
</evidence>
<comment type="similarity">
    <text evidence="15">Belongs to the helicase family. UvrD subfamily.</text>
</comment>
<feature type="binding site" evidence="15">
    <location>
        <position position="1025"/>
    </location>
    <ligand>
        <name>Mg(2+)</name>
        <dbReference type="ChEBI" id="CHEBI:18420"/>
    </ligand>
</feature>
<evidence type="ECO:0000256" key="7">
    <source>
        <dbReference type="ARBA" id="ARBA00022839"/>
    </source>
</evidence>
<keyword evidence="3 15" id="KW-0547">Nucleotide-binding</keyword>
<keyword evidence="12 15" id="KW-0413">Isomerase</keyword>
<keyword evidence="6 15" id="KW-0347">Helicase</keyword>